<dbReference type="InterPro" id="IPR018317">
    <property type="entry name" value="QueC"/>
</dbReference>
<comment type="similarity">
    <text evidence="7 10">Belongs to the QueC family.</text>
</comment>
<evidence type="ECO:0000256" key="9">
    <source>
        <dbReference type="ARBA" id="ARBA00047890"/>
    </source>
</evidence>
<dbReference type="GO" id="GO:0005524">
    <property type="term" value="F:ATP binding"/>
    <property type="evidence" value="ECO:0007669"/>
    <property type="project" value="UniProtKB-UniRule"/>
</dbReference>
<dbReference type="EC" id="6.3.4.20" evidence="8 10"/>
<comment type="catalytic activity">
    <reaction evidence="9 10">
        <text>7-carboxy-7-carbaguanine + NH4(+) + 2 ATP = 7-cyano-7-carbaguanine + 2 AMP + 2 diphosphate + 2 H(+)</text>
        <dbReference type="Rhea" id="RHEA:27982"/>
        <dbReference type="ChEBI" id="CHEBI:15378"/>
        <dbReference type="ChEBI" id="CHEBI:28938"/>
        <dbReference type="ChEBI" id="CHEBI:30616"/>
        <dbReference type="ChEBI" id="CHEBI:33019"/>
        <dbReference type="ChEBI" id="CHEBI:45075"/>
        <dbReference type="ChEBI" id="CHEBI:61036"/>
        <dbReference type="ChEBI" id="CHEBI:456215"/>
        <dbReference type="EC" id="6.3.4.20"/>
    </reaction>
</comment>
<keyword evidence="12" id="KW-1185">Reference proteome</keyword>
<evidence type="ECO:0000256" key="6">
    <source>
        <dbReference type="ARBA" id="ARBA00022840"/>
    </source>
</evidence>
<dbReference type="CDD" id="cd01995">
    <property type="entry name" value="QueC-like"/>
    <property type="match status" value="1"/>
</dbReference>
<reference evidence="11 12" key="1">
    <citation type="submission" date="2016-10" db="EMBL/GenBank/DDBJ databases">
        <authorList>
            <person name="de Groot N.N."/>
        </authorList>
    </citation>
    <scope>NUCLEOTIDE SEQUENCE [LARGE SCALE GENOMIC DNA]</scope>
    <source>
        <strain evidence="11 12">DSM 2784</strain>
    </source>
</reference>
<keyword evidence="3 10" id="KW-0479">Metal-binding</keyword>
<dbReference type="PIRSF" id="PIRSF006293">
    <property type="entry name" value="ExsB"/>
    <property type="match status" value="1"/>
</dbReference>
<evidence type="ECO:0000256" key="3">
    <source>
        <dbReference type="ARBA" id="ARBA00022723"/>
    </source>
</evidence>
<dbReference type="NCBIfam" id="TIGR00364">
    <property type="entry name" value="7-cyano-7-deazaguanine synthase QueC"/>
    <property type="match status" value="1"/>
</dbReference>
<keyword evidence="10" id="KW-0671">Queuosine biosynthesis</keyword>
<protein>
    <recommendedName>
        <fullName evidence="8 10">7-cyano-7-deazaguanine synthase</fullName>
        <ecNumber evidence="8 10">6.3.4.20</ecNumber>
    </recommendedName>
    <alternativeName>
        <fullName evidence="10">7-cyano-7-carbaguanine synthase</fullName>
    </alternativeName>
    <alternativeName>
        <fullName evidence="10">PreQ(0) synthase</fullName>
    </alternativeName>
    <alternativeName>
        <fullName evidence="10">Queuosine biosynthesis protein QueC</fullName>
    </alternativeName>
</protein>
<evidence type="ECO:0000256" key="7">
    <source>
        <dbReference type="ARBA" id="ARBA00037993"/>
    </source>
</evidence>
<evidence type="ECO:0000256" key="5">
    <source>
        <dbReference type="ARBA" id="ARBA00022833"/>
    </source>
</evidence>
<feature type="binding site" evidence="10">
    <location>
        <position position="221"/>
    </location>
    <ligand>
        <name>Zn(2+)</name>
        <dbReference type="ChEBI" id="CHEBI:29105"/>
    </ligand>
</feature>
<proteinExistence type="inferred from homology"/>
<dbReference type="GO" id="GO:0016879">
    <property type="term" value="F:ligase activity, forming carbon-nitrogen bonds"/>
    <property type="evidence" value="ECO:0007669"/>
    <property type="project" value="UniProtKB-UniRule"/>
</dbReference>
<dbReference type="Proteomes" id="UP000199208">
    <property type="component" value="Unassembled WGS sequence"/>
</dbReference>
<feature type="binding site" evidence="10">
    <location>
        <position position="213"/>
    </location>
    <ligand>
        <name>Zn(2+)</name>
        <dbReference type="ChEBI" id="CHEBI:29105"/>
    </ligand>
</feature>
<evidence type="ECO:0000313" key="11">
    <source>
        <dbReference type="EMBL" id="SCZ79454.1"/>
    </source>
</evidence>
<comment type="pathway">
    <text evidence="1 10">Purine metabolism; 7-cyano-7-deazaguanine biosynthesis.</text>
</comment>
<evidence type="ECO:0000256" key="8">
    <source>
        <dbReference type="ARBA" id="ARBA00039149"/>
    </source>
</evidence>
<dbReference type="AlphaFoldDB" id="A0A1G5RZA9"/>
<dbReference type="Pfam" id="PF06508">
    <property type="entry name" value="QueC"/>
    <property type="match status" value="1"/>
</dbReference>
<dbReference type="UniPathway" id="UPA00391"/>
<evidence type="ECO:0000256" key="2">
    <source>
        <dbReference type="ARBA" id="ARBA00022598"/>
    </source>
</evidence>
<dbReference type="InterPro" id="IPR014729">
    <property type="entry name" value="Rossmann-like_a/b/a_fold"/>
</dbReference>
<dbReference type="HAMAP" id="MF_01633">
    <property type="entry name" value="QueC"/>
    <property type="match status" value="1"/>
</dbReference>
<dbReference type="Gene3D" id="3.40.50.620">
    <property type="entry name" value="HUPs"/>
    <property type="match status" value="1"/>
</dbReference>
<feature type="binding site" evidence="10">
    <location>
        <begin position="26"/>
        <end position="36"/>
    </location>
    <ligand>
        <name>ATP</name>
        <dbReference type="ChEBI" id="CHEBI:30616"/>
    </ligand>
</feature>
<comment type="cofactor">
    <cofactor evidence="10">
        <name>Zn(2+)</name>
        <dbReference type="ChEBI" id="CHEBI:29105"/>
    </cofactor>
    <text evidence="10">Binds 1 zinc ion per subunit.</text>
</comment>
<comment type="function">
    <text evidence="10">Catalyzes the ATP-dependent conversion of 7-carboxy-7-deazaguanine (CDG) to 7-cyano-7-deazaguanine (preQ(0)).</text>
</comment>
<dbReference type="STRING" id="1120920.SAMN03080599_01765"/>
<dbReference type="EMBL" id="FMWL01000007">
    <property type="protein sequence ID" value="SCZ79454.1"/>
    <property type="molecule type" value="Genomic_DNA"/>
</dbReference>
<dbReference type="PANTHER" id="PTHR42914">
    <property type="entry name" value="7-CYANO-7-DEAZAGUANINE SYNTHASE"/>
    <property type="match status" value="1"/>
</dbReference>
<feature type="binding site" evidence="10">
    <location>
        <position position="227"/>
    </location>
    <ligand>
        <name>Zn(2+)</name>
        <dbReference type="ChEBI" id="CHEBI:29105"/>
    </ligand>
</feature>
<keyword evidence="2 10" id="KW-0436">Ligase</keyword>
<dbReference type="GO" id="GO:0008616">
    <property type="term" value="P:tRNA queuosine(34) biosynthetic process"/>
    <property type="evidence" value="ECO:0007669"/>
    <property type="project" value="UniProtKB-UniRule"/>
</dbReference>
<keyword evidence="6 10" id="KW-0067">ATP-binding</keyword>
<comment type="subunit">
    <text evidence="10">Homodimer.</text>
</comment>
<organism evidence="11 12">
    <name type="scientific">Acidaminobacter hydrogenoformans DSM 2784</name>
    <dbReference type="NCBI Taxonomy" id="1120920"/>
    <lineage>
        <taxon>Bacteria</taxon>
        <taxon>Bacillati</taxon>
        <taxon>Bacillota</taxon>
        <taxon>Clostridia</taxon>
        <taxon>Peptostreptococcales</taxon>
        <taxon>Acidaminobacteraceae</taxon>
        <taxon>Acidaminobacter</taxon>
    </lineage>
</organism>
<accession>A0A1G5RZA9</accession>
<evidence type="ECO:0000256" key="4">
    <source>
        <dbReference type="ARBA" id="ARBA00022741"/>
    </source>
</evidence>
<gene>
    <name evidence="10" type="primary">queC</name>
    <name evidence="11" type="ORF">SAMN03080599_01765</name>
</gene>
<feature type="binding site" evidence="10">
    <location>
        <position position="224"/>
    </location>
    <ligand>
        <name>Zn(2+)</name>
        <dbReference type="ChEBI" id="CHEBI:29105"/>
    </ligand>
</feature>
<evidence type="ECO:0000256" key="1">
    <source>
        <dbReference type="ARBA" id="ARBA00005061"/>
    </source>
</evidence>
<keyword evidence="4 10" id="KW-0547">Nucleotide-binding</keyword>
<name>A0A1G5RZA9_9FIRM</name>
<evidence type="ECO:0000313" key="12">
    <source>
        <dbReference type="Proteomes" id="UP000199208"/>
    </source>
</evidence>
<dbReference type="PANTHER" id="PTHR42914:SF1">
    <property type="entry name" value="7-CYANO-7-DEAZAGUANINE SYNTHASE"/>
    <property type="match status" value="1"/>
</dbReference>
<dbReference type="GO" id="GO:0008270">
    <property type="term" value="F:zinc ion binding"/>
    <property type="evidence" value="ECO:0007669"/>
    <property type="project" value="UniProtKB-UniRule"/>
</dbReference>
<dbReference type="SUPFAM" id="SSF52402">
    <property type="entry name" value="Adenine nucleotide alpha hydrolases-like"/>
    <property type="match status" value="1"/>
</dbReference>
<keyword evidence="5 10" id="KW-0862">Zinc</keyword>
<sequence length="245" mass="27076">MRKVFNQQRYAEMKKDGKKMKALVLLSGGVDSTTCLGLAVDRHGSENVTALSIAYGQKHLKEIEAAQKITEYYKVEWTHLDLKKIFEYSDSTLMAHSKNEIPKESYAKQLEQLDGKPVSTYVPFRNGLFLSCAASIALSKGCSLIYYGPHRDDAAGNAYPDCSDAFNEAMNQAIFIGSGEQLKVEAPFIAMTKAQVVKTGLDLNVPYALTWSCYEGTDKPCGQCGTCLDRIAAFEKNGVRDPLMD</sequence>
<evidence type="ECO:0000256" key="10">
    <source>
        <dbReference type="HAMAP-Rule" id="MF_01633"/>
    </source>
</evidence>